<sequence>MGSKPLYTCLPRYQSGHFNCPNGFGPLEYAYIRVTFSQAHNDSSLTKLVAQESRKLDKLTLVMKCYTGQTRNRKKAPEAPSSVFMSKQSTVVKWSLHHLSMSFVDRLTSQRCSLITVDHFQLTYRCDKLGINAHAWQGLGLPNPWVYPKGSATFFCLTAFFQESWLSSHLSRIQSLSTTAT</sequence>
<accession>A0A5C6SL75</accession>
<organism evidence="1 2">
    <name type="scientific">Fusarium oxysporum f. sp. cubense</name>
    <dbReference type="NCBI Taxonomy" id="61366"/>
    <lineage>
        <taxon>Eukaryota</taxon>
        <taxon>Fungi</taxon>
        <taxon>Dikarya</taxon>
        <taxon>Ascomycota</taxon>
        <taxon>Pezizomycotina</taxon>
        <taxon>Sordariomycetes</taxon>
        <taxon>Hypocreomycetidae</taxon>
        <taxon>Hypocreales</taxon>
        <taxon>Nectriaceae</taxon>
        <taxon>Fusarium</taxon>
        <taxon>Fusarium oxysporum species complex</taxon>
    </lineage>
</organism>
<dbReference type="EMBL" id="VMNF01000012">
    <property type="protein sequence ID" value="TXB99153.1"/>
    <property type="molecule type" value="Genomic_DNA"/>
</dbReference>
<name>A0A5C6SL75_FUSOC</name>
<protein>
    <submittedName>
        <fullName evidence="1">Uncharacterized protein</fullName>
    </submittedName>
</protein>
<gene>
    <name evidence="1" type="ORF">FocTR4_00013201</name>
</gene>
<dbReference type="AlphaFoldDB" id="A0A5C6SL75"/>
<proteinExistence type="predicted"/>
<evidence type="ECO:0000313" key="1">
    <source>
        <dbReference type="EMBL" id="TXB99153.1"/>
    </source>
</evidence>
<comment type="caution">
    <text evidence="1">The sequence shown here is derived from an EMBL/GenBank/DDBJ whole genome shotgun (WGS) entry which is preliminary data.</text>
</comment>
<dbReference type="Proteomes" id="UP000321331">
    <property type="component" value="Unassembled WGS sequence"/>
</dbReference>
<reference evidence="1 2" key="1">
    <citation type="submission" date="2019-07" db="EMBL/GenBank/DDBJ databases">
        <title>The First High-Quality Draft Genome Sequence of the Causal Agent of the Current Panama Disease Epidemic.</title>
        <authorList>
            <person name="Warmington R.J."/>
            <person name="Kay W."/>
            <person name="Jeffries A."/>
            <person name="Bebber D."/>
            <person name="Moore K."/>
            <person name="Studholme D.J."/>
        </authorList>
    </citation>
    <scope>NUCLEOTIDE SEQUENCE [LARGE SCALE GENOMIC DNA]</scope>
    <source>
        <strain evidence="1 2">TR4</strain>
    </source>
</reference>
<evidence type="ECO:0000313" key="2">
    <source>
        <dbReference type="Proteomes" id="UP000321331"/>
    </source>
</evidence>